<organism evidence="2 3">
    <name type="scientific">Psychrobacter arcticus (strain DSM 17307 / VKM B-2377 / 273-4)</name>
    <dbReference type="NCBI Taxonomy" id="259536"/>
    <lineage>
        <taxon>Bacteria</taxon>
        <taxon>Pseudomonadati</taxon>
        <taxon>Pseudomonadota</taxon>
        <taxon>Gammaproteobacteria</taxon>
        <taxon>Moraxellales</taxon>
        <taxon>Moraxellaceae</taxon>
        <taxon>Psychrobacter</taxon>
    </lineage>
</organism>
<dbReference type="STRING" id="259536.Psyc_1595"/>
<evidence type="ECO:0000256" key="1">
    <source>
        <dbReference type="SAM" id="SignalP"/>
    </source>
</evidence>
<proteinExistence type="predicted"/>
<accession>Q4FRB5</accession>
<keyword evidence="3" id="KW-1185">Reference proteome</keyword>
<protein>
    <submittedName>
        <fullName evidence="2">Uncharacterized protein</fullName>
    </submittedName>
</protein>
<evidence type="ECO:0000313" key="3">
    <source>
        <dbReference type="Proteomes" id="UP000000546"/>
    </source>
</evidence>
<feature type="chain" id="PRO_5004238649" evidence="1">
    <location>
        <begin position="42"/>
        <end position="109"/>
    </location>
</feature>
<reference evidence="2 3" key="1">
    <citation type="journal article" date="2010" name="Appl. Environ. Microbiol.">
        <title>The genome sequence of Psychrobacter arcticus 273-4, a psychroactive Siberian permafrost bacterium, reveals mechanisms for adaptation to low-temperature growth.</title>
        <authorList>
            <person name="Ayala-del-Rio H.L."/>
            <person name="Chain P.S."/>
            <person name="Grzymski J.J."/>
            <person name="Ponder M.A."/>
            <person name="Ivanova N."/>
            <person name="Bergholz P.W."/>
            <person name="Di Bartolo G."/>
            <person name="Hauser L."/>
            <person name="Land M."/>
            <person name="Bakermans C."/>
            <person name="Rodrigues D."/>
            <person name="Klappenbach J."/>
            <person name="Zarka D."/>
            <person name="Larimer F."/>
            <person name="Richardson P."/>
            <person name="Murray A."/>
            <person name="Thomashow M."/>
            <person name="Tiedje J.M."/>
        </authorList>
    </citation>
    <scope>NUCLEOTIDE SEQUENCE [LARGE SCALE GENOMIC DNA]</scope>
    <source>
        <strain evidence="3">DSM 17307 / VKM B-2377 / 273-4</strain>
    </source>
</reference>
<keyword evidence="1" id="KW-0732">Signal</keyword>
<feature type="signal peptide" evidence="1">
    <location>
        <begin position="1"/>
        <end position="41"/>
    </location>
</feature>
<dbReference type="EMBL" id="CP000082">
    <property type="protein sequence ID" value="AAZ19443.1"/>
    <property type="molecule type" value="Genomic_DNA"/>
</dbReference>
<evidence type="ECO:0000313" key="2">
    <source>
        <dbReference type="EMBL" id="AAZ19443.1"/>
    </source>
</evidence>
<name>Q4FRB5_PSYA2</name>
<dbReference type="KEGG" id="par:Psyc_1595"/>
<sequence>MSYLHGLLFVFKRSYMKNYSSLKKAALLSVSMLVGMSAANAHTTNLDASILSSCDAVTSFAKSADHNDAQISSAQMKGYVDARVACLVQHQDQHLQSEKYFVKKYGSDK</sequence>
<gene>
    <name evidence="2" type="ordered locus">Psyc_1595</name>
</gene>
<dbReference type="AlphaFoldDB" id="Q4FRB5"/>
<dbReference type="Proteomes" id="UP000000546">
    <property type="component" value="Chromosome"/>
</dbReference>
<dbReference type="HOGENOM" id="CLU_2384032_0_0_6"/>